<feature type="domain" description="PhoU" evidence="3">
    <location>
        <begin position="125"/>
        <end position="210"/>
    </location>
</feature>
<name>A0ABT7DRZ5_9NEIS</name>
<keyword evidence="2" id="KW-0963">Cytoplasm</keyword>
<protein>
    <recommendedName>
        <fullName evidence="2">Phosphate-specific transport system accessory protein PhoU</fullName>
    </recommendedName>
</protein>
<dbReference type="Pfam" id="PF01895">
    <property type="entry name" value="PhoU"/>
    <property type="match status" value="2"/>
</dbReference>
<keyword evidence="2" id="KW-0813">Transport</keyword>
<feature type="domain" description="PhoU" evidence="3">
    <location>
        <begin position="21"/>
        <end position="107"/>
    </location>
</feature>
<dbReference type="PIRSF" id="PIRSF003107">
    <property type="entry name" value="PhoU"/>
    <property type="match status" value="1"/>
</dbReference>
<dbReference type="NCBIfam" id="TIGR02135">
    <property type="entry name" value="phoU_full"/>
    <property type="match status" value="1"/>
</dbReference>
<accession>A0ABT7DRZ5</accession>
<dbReference type="InterPro" id="IPR028366">
    <property type="entry name" value="PhoU"/>
</dbReference>
<comment type="subcellular location">
    <subcellularLocation>
        <location evidence="2">Cytoplasm</location>
    </subcellularLocation>
</comment>
<dbReference type="InterPro" id="IPR038078">
    <property type="entry name" value="PhoU-like_sf"/>
</dbReference>
<dbReference type="EMBL" id="JARRAF010000002">
    <property type="protein sequence ID" value="MDK2122833.1"/>
    <property type="molecule type" value="Genomic_DNA"/>
</dbReference>
<gene>
    <name evidence="4" type="primary">phoU</name>
    <name evidence="4" type="ORF">PZA18_02080</name>
</gene>
<dbReference type="Gene3D" id="1.20.58.220">
    <property type="entry name" value="Phosphate transport system protein phou homolog 2, domain 2"/>
    <property type="match status" value="2"/>
</dbReference>
<keyword evidence="2" id="KW-0592">Phosphate transport</keyword>
<sequence>MSEHISKQFDAELEAARARVLLMAGLVEEQFTDAMDVLSTNDADLIAKVHHNEQRVNALQLEIDDACMHIIARRQPAASDLRMVLTINKAINDLERIGDKATKITNRAQKLYESGRINLPRFPELRHLADLALAMLRKSLDGFARLDPTVSVEVARADQQVDDEYRALQRQLITFMMEDPRTISTSLDIIEIAKAIERVGDHAKNISEYVIYLVKGKDVRHSDLETLEREARG</sequence>
<organism evidence="4 5">
    <name type="scientific">Parachitinimonas caeni</name>
    <dbReference type="NCBI Taxonomy" id="3031301"/>
    <lineage>
        <taxon>Bacteria</taxon>
        <taxon>Pseudomonadati</taxon>
        <taxon>Pseudomonadota</taxon>
        <taxon>Betaproteobacteria</taxon>
        <taxon>Neisseriales</taxon>
        <taxon>Chitinibacteraceae</taxon>
        <taxon>Parachitinimonas</taxon>
    </lineage>
</organism>
<comment type="function">
    <text evidence="2">Plays a role in the regulation of phosphate uptake.</text>
</comment>
<comment type="caution">
    <text evidence="4">The sequence shown here is derived from an EMBL/GenBank/DDBJ whole genome shotgun (WGS) entry which is preliminary data.</text>
</comment>
<evidence type="ECO:0000313" key="5">
    <source>
        <dbReference type="Proteomes" id="UP001172778"/>
    </source>
</evidence>
<dbReference type="RefSeq" id="WP_284099121.1">
    <property type="nucleotide sequence ID" value="NZ_JARRAF010000002.1"/>
</dbReference>
<dbReference type="Proteomes" id="UP001172778">
    <property type="component" value="Unassembled WGS sequence"/>
</dbReference>
<comment type="similarity">
    <text evidence="1 2">Belongs to the PhoU family.</text>
</comment>
<evidence type="ECO:0000313" key="4">
    <source>
        <dbReference type="EMBL" id="MDK2122833.1"/>
    </source>
</evidence>
<proteinExistence type="inferred from homology"/>
<dbReference type="SUPFAM" id="SSF109755">
    <property type="entry name" value="PhoU-like"/>
    <property type="match status" value="1"/>
</dbReference>
<evidence type="ECO:0000256" key="1">
    <source>
        <dbReference type="ARBA" id="ARBA00008107"/>
    </source>
</evidence>
<evidence type="ECO:0000256" key="2">
    <source>
        <dbReference type="PIRNR" id="PIRNR003107"/>
    </source>
</evidence>
<dbReference type="InterPro" id="IPR026022">
    <property type="entry name" value="PhoU_dom"/>
</dbReference>
<comment type="subunit">
    <text evidence="2">Homodimer.</text>
</comment>
<evidence type="ECO:0000259" key="3">
    <source>
        <dbReference type="Pfam" id="PF01895"/>
    </source>
</evidence>
<reference evidence="4" key="1">
    <citation type="submission" date="2023-03" db="EMBL/GenBank/DDBJ databases">
        <title>Chitinimonas shenzhenensis gen. nov., sp. nov., a novel member of family Burkholderiaceae isolated from activated sludge collected in Shen Zhen, China.</title>
        <authorList>
            <person name="Wang X."/>
        </authorList>
    </citation>
    <scope>NUCLEOTIDE SEQUENCE</scope>
    <source>
        <strain evidence="4">DQS-5</strain>
    </source>
</reference>
<dbReference type="PANTHER" id="PTHR42930">
    <property type="entry name" value="PHOSPHATE-SPECIFIC TRANSPORT SYSTEM ACCESSORY PROTEIN PHOU"/>
    <property type="match status" value="1"/>
</dbReference>
<keyword evidence="5" id="KW-1185">Reference proteome</keyword>
<dbReference type="PANTHER" id="PTHR42930:SF3">
    <property type="entry name" value="PHOSPHATE-SPECIFIC TRANSPORT SYSTEM ACCESSORY PROTEIN PHOU"/>
    <property type="match status" value="1"/>
</dbReference>